<dbReference type="Gene3D" id="1.10.10.60">
    <property type="entry name" value="Homeodomain-like"/>
    <property type="match status" value="1"/>
</dbReference>
<dbReference type="RefSeq" id="WP_282210869.1">
    <property type="nucleotide sequence ID" value="NZ_CP118247.1"/>
</dbReference>
<gene>
    <name evidence="5" type="ORF">PSQ90_13820</name>
</gene>
<dbReference type="Proteomes" id="UP001222118">
    <property type="component" value="Chromosome"/>
</dbReference>
<protein>
    <submittedName>
        <fullName evidence="5">Helix-turn-helix transcriptional regulator</fullName>
    </submittedName>
</protein>
<proteinExistence type="predicted"/>
<dbReference type="PANTHER" id="PTHR11019:SF159">
    <property type="entry name" value="TRANSCRIPTIONAL REGULATOR-RELATED"/>
    <property type="match status" value="1"/>
</dbReference>
<evidence type="ECO:0000259" key="4">
    <source>
        <dbReference type="PROSITE" id="PS01124"/>
    </source>
</evidence>
<organism evidence="5 6">
    <name type="scientific">Devosia rhodophyticola</name>
    <dbReference type="NCBI Taxonomy" id="3026423"/>
    <lineage>
        <taxon>Bacteria</taxon>
        <taxon>Pseudomonadati</taxon>
        <taxon>Pseudomonadota</taxon>
        <taxon>Alphaproteobacteria</taxon>
        <taxon>Hyphomicrobiales</taxon>
        <taxon>Devosiaceae</taxon>
        <taxon>Devosia</taxon>
    </lineage>
</organism>
<reference evidence="5 6" key="1">
    <citation type="submission" date="2023-02" db="EMBL/GenBank/DDBJ databases">
        <title>Devosia chondri sp. nov., isolated from the phycosphere of marine algae.</title>
        <authorList>
            <person name="Kim J.M."/>
            <person name="Lee J.K."/>
            <person name="Choi B.J."/>
            <person name="Bayburt H."/>
            <person name="Jeon C.O."/>
        </authorList>
    </citation>
    <scope>NUCLEOTIDE SEQUENCE [LARGE SCALE GENOMIC DNA]</scope>
    <source>
        <strain evidence="5 6">G2-5</strain>
    </source>
</reference>
<evidence type="ECO:0000256" key="1">
    <source>
        <dbReference type="ARBA" id="ARBA00023015"/>
    </source>
</evidence>
<dbReference type="InterPro" id="IPR018062">
    <property type="entry name" value="HTH_AraC-typ_CS"/>
</dbReference>
<feature type="domain" description="HTH araC/xylS-type" evidence="4">
    <location>
        <begin position="149"/>
        <end position="245"/>
    </location>
</feature>
<keyword evidence="2" id="KW-0238">DNA-binding</keyword>
<dbReference type="PROSITE" id="PS01124">
    <property type="entry name" value="HTH_ARAC_FAMILY_2"/>
    <property type="match status" value="1"/>
</dbReference>
<keyword evidence="3" id="KW-0804">Transcription</keyword>
<dbReference type="SMART" id="SM00342">
    <property type="entry name" value="HTH_ARAC"/>
    <property type="match status" value="1"/>
</dbReference>
<dbReference type="PROSITE" id="PS00041">
    <property type="entry name" value="HTH_ARAC_FAMILY_1"/>
    <property type="match status" value="1"/>
</dbReference>
<dbReference type="SUPFAM" id="SSF46689">
    <property type="entry name" value="Homeodomain-like"/>
    <property type="match status" value="1"/>
</dbReference>
<sequence>MHIGSNAFYRIFEESFATGERSFDADYLLFASRGAFVLENKRRQWLLPPQRAALIACGTSISVSSKGPATSSSILFRNDELGLTEGELRVFVMSDLARLMVAQAMRWGGATEPSNDQAHFFHALASVVAELSLIQLNTWLPRPSSSGLAKAIAVGLADLGRNIGFGQLAQSGAVSERTLARLFRRELGMTWTEFRHRARMIKAMEALAQESVTEAGFQVGFESTSAFIRAFKAFSGQTPNAFKRSVVNSPRHARSP</sequence>
<dbReference type="EMBL" id="CP118247">
    <property type="protein sequence ID" value="WDR05350.1"/>
    <property type="molecule type" value="Genomic_DNA"/>
</dbReference>
<dbReference type="PANTHER" id="PTHR11019">
    <property type="entry name" value="HTH-TYPE TRANSCRIPTIONAL REGULATOR NIMR"/>
    <property type="match status" value="1"/>
</dbReference>
<evidence type="ECO:0000313" key="5">
    <source>
        <dbReference type="EMBL" id="WDR05350.1"/>
    </source>
</evidence>
<dbReference type="InterPro" id="IPR009057">
    <property type="entry name" value="Homeodomain-like_sf"/>
</dbReference>
<keyword evidence="6" id="KW-1185">Reference proteome</keyword>
<evidence type="ECO:0000256" key="3">
    <source>
        <dbReference type="ARBA" id="ARBA00023163"/>
    </source>
</evidence>
<keyword evidence="1" id="KW-0805">Transcription regulation</keyword>
<name>A0ABY7YWC0_9HYPH</name>
<dbReference type="InterPro" id="IPR018060">
    <property type="entry name" value="HTH_AraC"/>
</dbReference>
<evidence type="ECO:0000256" key="2">
    <source>
        <dbReference type="ARBA" id="ARBA00023125"/>
    </source>
</evidence>
<accession>A0ABY7YWC0</accession>
<evidence type="ECO:0000313" key="6">
    <source>
        <dbReference type="Proteomes" id="UP001222118"/>
    </source>
</evidence>
<dbReference type="Pfam" id="PF12833">
    <property type="entry name" value="HTH_18"/>
    <property type="match status" value="1"/>
</dbReference>